<evidence type="ECO:0000313" key="6">
    <source>
        <dbReference type="EMBL" id="APC96586.1"/>
    </source>
</evidence>
<dbReference type="InterPro" id="IPR038770">
    <property type="entry name" value="Na+/solute_symporter_sf"/>
</dbReference>
<keyword evidence="2 5" id="KW-0812">Transmembrane</keyword>
<feature type="transmembrane region" description="Helical" evidence="5">
    <location>
        <begin position="154"/>
        <end position="174"/>
    </location>
</feature>
<reference evidence="7" key="1">
    <citation type="submission" date="2014-10" db="EMBL/GenBank/DDBJ databases">
        <authorList>
            <person name="Kuske C.R."/>
            <person name="Challacombe J.F."/>
            <person name="Daligault H.E."/>
            <person name="Davenport K.W."/>
            <person name="Johnson S.L."/>
            <person name="Siddaramappa S."/>
            <person name="Petersen J.M."/>
        </authorList>
    </citation>
    <scope>NUCLEOTIDE SEQUENCE [LARGE SCALE GENOMIC DNA]</scope>
    <source>
        <strain evidence="7">CA97-1460</strain>
    </source>
</reference>
<proteinExistence type="predicted"/>
<keyword evidence="7" id="KW-1185">Reference proteome</keyword>
<name>A0A1J0KSB7_9GAMM</name>
<keyword evidence="4 5" id="KW-0472">Membrane</keyword>
<evidence type="ECO:0000256" key="5">
    <source>
        <dbReference type="SAM" id="Phobius"/>
    </source>
</evidence>
<dbReference type="PANTHER" id="PTHR10361">
    <property type="entry name" value="SODIUM-BILE ACID COTRANSPORTER"/>
    <property type="match status" value="1"/>
</dbReference>
<comment type="subcellular location">
    <subcellularLocation>
        <location evidence="1">Membrane</location>
        <topology evidence="1">Multi-pass membrane protein</topology>
    </subcellularLocation>
</comment>
<sequence length="306" mass="33461">MKKNFISQYFSLIIILAALIGIFFPSMFRSFGGVIPYLLALIMFSVGLHINISDFKYVVNLRYKIFIILFLKISCTAYLAYLIGKFLGLNLLELVGLVIVGTCPGGTAASVMALLSRANVTLAVCLTMITTILTPITMPLIIYSLFHESVELDWLGMAQTTFTIVIIPIALGLLVKKKNIFGPNALDIFTNIAIIAITLIVMIIVALNYNIILALPVKLILSVIILSILASFIGYIVGVMFNLDTASRKALLFEFSILDVGLGIVIATIFFGKEAAIAGVFYAVWQNIVGPIIANLLINKKGDKRK</sequence>
<dbReference type="STRING" id="1542390.KX01_52"/>
<evidence type="ECO:0000256" key="4">
    <source>
        <dbReference type="ARBA" id="ARBA00023136"/>
    </source>
</evidence>
<dbReference type="OrthoDB" id="9806785at2"/>
<evidence type="ECO:0000256" key="1">
    <source>
        <dbReference type="ARBA" id="ARBA00004141"/>
    </source>
</evidence>
<evidence type="ECO:0000256" key="2">
    <source>
        <dbReference type="ARBA" id="ARBA00022692"/>
    </source>
</evidence>
<dbReference type="InterPro" id="IPR002657">
    <property type="entry name" value="BilAc:Na_symport/Acr3"/>
</dbReference>
<protein>
    <submittedName>
        <fullName evidence="6">Sodium Bile acid symporter family protein</fullName>
    </submittedName>
</protein>
<dbReference type="KEGG" id="frc:KX01_52"/>
<dbReference type="GO" id="GO:0016020">
    <property type="term" value="C:membrane"/>
    <property type="evidence" value="ECO:0007669"/>
    <property type="project" value="UniProtKB-SubCell"/>
</dbReference>
<feature type="transmembrane region" description="Helical" evidence="5">
    <location>
        <begin position="34"/>
        <end position="53"/>
    </location>
</feature>
<feature type="transmembrane region" description="Helical" evidence="5">
    <location>
        <begin position="250"/>
        <end position="271"/>
    </location>
</feature>
<dbReference type="PANTHER" id="PTHR10361:SF28">
    <property type="entry name" value="P3 PROTEIN-RELATED"/>
    <property type="match status" value="1"/>
</dbReference>
<feature type="transmembrane region" description="Helical" evidence="5">
    <location>
        <begin position="122"/>
        <end position="142"/>
    </location>
</feature>
<evidence type="ECO:0000256" key="3">
    <source>
        <dbReference type="ARBA" id="ARBA00022989"/>
    </source>
</evidence>
<gene>
    <name evidence="6" type="ORF">KX01_52</name>
</gene>
<dbReference type="InterPro" id="IPR004710">
    <property type="entry name" value="Bilac:Na_transpt"/>
</dbReference>
<dbReference type="Gene3D" id="1.20.1530.20">
    <property type="match status" value="1"/>
</dbReference>
<accession>A0A1J0KSB7</accession>
<feature type="transmembrane region" description="Helical" evidence="5">
    <location>
        <begin position="95"/>
        <end position="115"/>
    </location>
</feature>
<evidence type="ECO:0000313" key="7">
    <source>
        <dbReference type="Proteomes" id="UP000182521"/>
    </source>
</evidence>
<feature type="transmembrane region" description="Helical" evidence="5">
    <location>
        <begin position="277"/>
        <end position="298"/>
    </location>
</feature>
<feature type="transmembrane region" description="Helical" evidence="5">
    <location>
        <begin position="219"/>
        <end position="243"/>
    </location>
</feature>
<feature type="transmembrane region" description="Helical" evidence="5">
    <location>
        <begin position="186"/>
        <end position="207"/>
    </location>
</feature>
<dbReference type="EMBL" id="CP009654">
    <property type="protein sequence ID" value="APC96586.1"/>
    <property type="molecule type" value="Genomic_DNA"/>
</dbReference>
<dbReference type="AlphaFoldDB" id="A0A1J0KSB7"/>
<feature type="transmembrane region" description="Helical" evidence="5">
    <location>
        <begin position="9"/>
        <end position="28"/>
    </location>
</feature>
<keyword evidence="3 5" id="KW-1133">Transmembrane helix</keyword>
<dbReference type="Pfam" id="PF01758">
    <property type="entry name" value="SBF"/>
    <property type="match status" value="1"/>
</dbReference>
<dbReference type="RefSeq" id="WP_071663091.1">
    <property type="nucleotide sequence ID" value="NZ_CP009654.1"/>
</dbReference>
<feature type="transmembrane region" description="Helical" evidence="5">
    <location>
        <begin position="65"/>
        <end position="83"/>
    </location>
</feature>
<organism evidence="6 7">
    <name type="scientific">Francisella frigiditurris</name>
    <dbReference type="NCBI Taxonomy" id="1542390"/>
    <lineage>
        <taxon>Bacteria</taxon>
        <taxon>Pseudomonadati</taxon>
        <taxon>Pseudomonadota</taxon>
        <taxon>Gammaproteobacteria</taxon>
        <taxon>Thiotrichales</taxon>
        <taxon>Francisellaceae</taxon>
        <taxon>Francisella</taxon>
    </lineage>
</organism>
<dbReference type="Proteomes" id="UP000182521">
    <property type="component" value="Chromosome"/>
</dbReference>